<dbReference type="GO" id="GO:0072670">
    <property type="term" value="P:mitochondrial tRNA threonylcarbamoyladenosine modification"/>
    <property type="evidence" value="ECO:0007669"/>
    <property type="project" value="TreeGrafter"/>
</dbReference>
<dbReference type="Proteomes" id="UP000236621">
    <property type="component" value="Unassembled WGS sequence"/>
</dbReference>
<keyword evidence="4 7" id="KW-0479">Metal-binding</keyword>
<dbReference type="GO" id="GO:0061711">
    <property type="term" value="F:tRNA N(6)-L-threonylcarbamoyladenine synthase activity"/>
    <property type="evidence" value="ECO:0007669"/>
    <property type="project" value="UniProtKB-EC"/>
</dbReference>
<comment type="subcellular location">
    <subcellularLocation>
        <location evidence="7">Mitochondrion</location>
    </subcellularLocation>
</comment>
<evidence type="ECO:0000313" key="12">
    <source>
        <dbReference type="Proteomes" id="UP000236621"/>
    </source>
</evidence>
<dbReference type="SUPFAM" id="SSF53067">
    <property type="entry name" value="Actin-like ATPase domain"/>
    <property type="match status" value="2"/>
</dbReference>
<keyword evidence="12" id="KW-1185">Reference proteome</keyword>
<feature type="domain" description="Gcp-like" evidence="10">
    <location>
        <begin position="1183"/>
        <end position="1418"/>
    </location>
</feature>
<feature type="compositionally biased region" description="Basic and acidic residues" evidence="8">
    <location>
        <begin position="346"/>
        <end position="355"/>
    </location>
</feature>
<comment type="caution">
    <text evidence="11">The sequence shown here is derived from an EMBL/GenBank/DDBJ whole genome shotgun (WGS) entry which is preliminary data.</text>
</comment>
<dbReference type="HAMAP" id="MF_01445">
    <property type="entry name" value="TsaD"/>
    <property type="match status" value="1"/>
</dbReference>
<comment type="similarity">
    <text evidence="7">Belongs to the KAE1 / TsaD family.</text>
</comment>
<keyword evidence="2 7" id="KW-0808">Transferase</keyword>
<feature type="region of interest" description="Disordered" evidence="8">
    <location>
        <begin position="387"/>
        <end position="425"/>
    </location>
</feature>
<proteinExistence type="inferred from homology"/>
<feature type="compositionally biased region" description="Polar residues" evidence="8">
    <location>
        <begin position="410"/>
        <end position="425"/>
    </location>
</feature>
<comment type="subunit">
    <text evidence="7">Homodimer.</text>
</comment>
<dbReference type="InterPro" id="IPR000905">
    <property type="entry name" value="Gcp-like_dom"/>
</dbReference>
<evidence type="ECO:0000256" key="3">
    <source>
        <dbReference type="ARBA" id="ARBA00022694"/>
    </source>
</evidence>
<dbReference type="Pfam" id="PF00814">
    <property type="entry name" value="TsaD"/>
    <property type="match status" value="2"/>
</dbReference>
<keyword evidence="9" id="KW-0472">Membrane</keyword>
<dbReference type="InterPro" id="IPR017860">
    <property type="entry name" value="Peptidase_M22_CS"/>
</dbReference>
<evidence type="ECO:0000256" key="8">
    <source>
        <dbReference type="SAM" id="MobiDB-lite"/>
    </source>
</evidence>
<keyword evidence="9" id="KW-0812">Transmembrane</keyword>
<accession>A0A2K3QPT9</accession>
<keyword evidence="9" id="KW-1133">Transmembrane helix</keyword>
<sequence>MAHNHDAPLARPRGGVQGWEEWEDDEVVAPIDGGEQVLIQPPPPPAATRTRALRASRRSSAKVKRLKSRHRQRAQNARAGIRLITDMTAFKRSNHVAHQVHNASGQPAKFVDAAALKALEGEPSSASVGNWNWLKRDKTQSPDSARTVDQELSPEDRPIVIGISFPPDEMGAREISPQIATVETPQTPLQGKAAAPLLHGRNLSSPDVDAHVHRSVWSPDTPDTTDTTHSFNFGLVPSSVYSQAAMPAVVNTKKAPPVPVLPETYRKTRQQKLINLELGGSTPDDDDSGTPCTLFEEDGVSTPQKHTLGKGLGISPDSVTSRSQGWWDHVVTPFVDKSFSFPSRKVKMDSPKEEPNSEWGGYDVKEKPAEEPSLLVPKVLLVEAPIVRAPTPRRTPSPHTDAQATDESDASSSRAVPLHPSNTGTIMENHHHIFVTEDGPRDQPPPYSPAKKELVAAPVRYRAVLPPGHPLYAQFPPSPSPASLGLAATMTSQGATQMASLHSELSMRSQTAPTMGGPLPTRPLGTYLSQDHAHAASGRAHKVERQRRRHEKEEVVARRLGGFWRGRCCVPAAGCFGRTGREGRKRRRVWMAIWAGVMALMVLITVLAVVLTRLRGPDEVHSIWVNLTDFPPMPTGVLTVVGPDNSASKSVCTEPSTLWSCSLPKDQHNTVAPYKANQPTVIMQIQWDNGTRNAWNISEPASGPVEAAVPRKRRSGASFASGLLRERRPLDGFTPDPSAPDFKETWFLGNTTDDVESSLKAGEPTPFYISLLKSVNDTVSFPTLGRRGPGTQIGNESLTNLLPAPALEADGTPAPAVMLPNPVQQPVRLFDRGLPTEHYGFYTHFKRSLFVKSVTILNRTNDGNIPLDEDGGCRKNEANFLVTWGEARVLVRIWTRSLELNTSALLRPDPGRGIGGTGDLIRPGTMPYPVTVTLDTHGGNPDKKLVWDWPMDERQKLNMDKPELLANDMGIGGTWINPRGTGDPKVGGFDGGTGGCKCEWVNWAHSPPPRARTRTLLTLAIETSCDDTAVAVLSRSRTTGRAALLFNERVSSDNRAFQGVNPAVAVQGHNASLAPLVRRALAALPDATPTPTPTPGRGAVPVHGASCKQVPDFVSVTRGPGAMANLAVGLNMAKGLAVAWGVPLVGVHHMQAHALTPRLARALGMGDASAGEPRGDGAGEPATGPDFPFLSLLVSGGHTQLVHSASLTDHRIVANTGDIAIGNLLDQAARVILPPDVLAASPDVMYGRLLEAFAFPPPTDGGGGGDGDHVAAQHEAFFRPALSRHDEMVDLPSGYGWTVPLPFRNSRRLAYSFSSIHSHVHRLAAAAPSMPLAERRALARHTLRAAFQHLASRLCLALADEPSLLPAAHTLVVAGGVASNRFLAHVLRSTLAARGFPAVDIVAPPVALCTDNAAMVAWTAMEMYDAGWRSELSVLPIGRWPMDPAVGEGILGAEGWVRPGEGGHAWK</sequence>
<gene>
    <name evidence="11" type="ORF">TCAP_00549</name>
</gene>
<feature type="region of interest" description="Disordered" evidence="8">
    <location>
        <begin position="35"/>
        <end position="75"/>
    </location>
</feature>
<dbReference type="EMBL" id="NRSZ01000099">
    <property type="protein sequence ID" value="PNY29537.1"/>
    <property type="molecule type" value="Genomic_DNA"/>
</dbReference>
<comment type="catalytic activity">
    <reaction evidence="6 7">
        <text>L-threonylcarbamoyladenylate + adenosine(37) in tRNA = N(6)-L-threonylcarbamoyladenosine(37) in tRNA + AMP + H(+)</text>
        <dbReference type="Rhea" id="RHEA:37059"/>
        <dbReference type="Rhea" id="RHEA-COMP:10162"/>
        <dbReference type="Rhea" id="RHEA-COMP:10163"/>
        <dbReference type="ChEBI" id="CHEBI:15378"/>
        <dbReference type="ChEBI" id="CHEBI:73682"/>
        <dbReference type="ChEBI" id="CHEBI:74411"/>
        <dbReference type="ChEBI" id="CHEBI:74418"/>
        <dbReference type="ChEBI" id="CHEBI:456215"/>
        <dbReference type="EC" id="2.3.1.234"/>
    </reaction>
</comment>
<evidence type="ECO:0000256" key="9">
    <source>
        <dbReference type="SAM" id="Phobius"/>
    </source>
</evidence>
<name>A0A2K3QPT9_9HYPO</name>
<evidence type="ECO:0000313" key="11">
    <source>
        <dbReference type="EMBL" id="PNY29537.1"/>
    </source>
</evidence>
<evidence type="ECO:0000256" key="4">
    <source>
        <dbReference type="ARBA" id="ARBA00022723"/>
    </source>
</evidence>
<dbReference type="InterPro" id="IPR043129">
    <property type="entry name" value="ATPase_NBD"/>
</dbReference>
<dbReference type="OrthoDB" id="10259622at2759"/>
<feature type="region of interest" description="Disordered" evidence="8">
    <location>
        <begin position="299"/>
        <end position="319"/>
    </location>
</feature>
<dbReference type="EC" id="2.3.1.234" evidence="1"/>
<dbReference type="PRINTS" id="PR00789">
    <property type="entry name" value="OSIALOPTASE"/>
</dbReference>
<dbReference type="GO" id="GO:0046872">
    <property type="term" value="F:metal ion binding"/>
    <property type="evidence" value="ECO:0007669"/>
    <property type="project" value="UniProtKB-KW"/>
</dbReference>
<dbReference type="PANTHER" id="PTHR11735">
    <property type="entry name" value="TRNA N6-ADENOSINE THREONYLCARBAMOYLTRANSFERASE"/>
    <property type="match status" value="1"/>
</dbReference>
<feature type="region of interest" description="Disordered" evidence="8">
    <location>
        <begin position="345"/>
        <end position="364"/>
    </location>
</feature>
<evidence type="ECO:0000256" key="1">
    <source>
        <dbReference type="ARBA" id="ARBA00012156"/>
    </source>
</evidence>
<dbReference type="InterPro" id="IPR017861">
    <property type="entry name" value="KAE1/TsaD"/>
</dbReference>
<evidence type="ECO:0000256" key="6">
    <source>
        <dbReference type="ARBA" id="ARBA00048117"/>
    </source>
</evidence>
<dbReference type="InterPro" id="IPR022450">
    <property type="entry name" value="TsaD"/>
</dbReference>
<dbReference type="PROSITE" id="PS01016">
    <property type="entry name" value="GLYCOPROTEASE"/>
    <property type="match status" value="1"/>
</dbReference>
<feature type="domain" description="Gcp-like" evidence="10">
    <location>
        <begin position="1112"/>
        <end position="1160"/>
    </location>
</feature>
<protein>
    <recommendedName>
        <fullName evidence="1">N(6)-L-threonylcarbamoyladenine synthase</fullName>
        <ecNumber evidence="1">2.3.1.234</ecNumber>
    </recommendedName>
</protein>
<dbReference type="STRING" id="45235.A0A2K3QPT9"/>
<keyword evidence="5 7" id="KW-0012">Acyltransferase</keyword>
<feature type="compositionally biased region" description="Basic residues" evidence="8">
    <location>
        <begin position="51"/>
        <end position="73"/>
    </location>
</feature>
<evidence type="ECO:0000256" key="5">
    <source>
        <dbReference type="ARBA" id="ARBA00023315"/>
    </source>
</evidence>
<dbReference type="GO" id="GO:0005739">
    <property type="term" value="C:mitochondrion"/>
    <property type="evidence" value="ECO:0007669"/>
    <property type="project" value="UniProtKB-SubCell"/>
</dbReference>
<keyword evidence="3 7" id="KW-0819">tRNA processing</keyword>
<dbReference type="PANTHER" id="PTHR11735:SF6">
    <property type="entry name" value="TRNA N6-ADENOSINE THREONYLCARBAMOYLTRANSFERASE, MITOCHONDRIAL"/>
    <property type="match status" value="1"/>
</dbReference>
<feature type="transmembrane region" description="Helical" evidence="9">
    <location>
        <begin position="589"/>
        <end position="611"/>
    </location>
</feature>
<dbReference type="Gene3D" id="3.30.420.40">
    <property type="match status" value="2"/>
</dbReference>
<evidence type="ECO:0000259" key="10">
    <source>
        <dbReference type="Pfam" id="PF00814"/>
    </source>
</evidence>
<comment type="cofactor">
    <cofactor evidence="7">
        <name>a divalent metal cation</name>
        <dbReference type="ChEBI" id="CHEBI:60240"/>
    </cofactor>
    <text evidence="7">Binds 1 divalent metal cation per subunit.</text>
</comment>
<keyword evidence="7" id="KW-0496">Mitochondrion</keyword>
<evidence type="ECO:0000256" key="2">
    <source>
        <dbReference type="ARBA" id="ARBA00022679"/>
    </source>
</evidence>
<evidence type="ECO:0000256" key="7">
    <source>
        <dbReference type="HAMAP-Rule" id="MF_03179"/>
    </source>
</evidence>
<organism evidence="11 12">
    <name type="scientific">Tolypocladium capitatum</name>
    <dbReference type="NCBI Taxonomy" id="45235"/>
    <lineage>
        <taxon>Eukaryota</taxon>
        <taxon>Fungi</taxon>
        <taxon>Dikarya</taxon>
        <taxon>Ascomycota</taxon>
        <taxon>Pezizomycotina</taxon>
        <taxon>Sordariomycetes</taxon>
        <taxon>Hypocreomycetidae</taxon>
        <taxon>Hypocreales</taxon>
        <taxon>Ophiocordycipitaceae</taxon>
        <taxon>Tolypocladium</taxon>
    </lineage>
</organism>
<comment type="function">
    <text evidence="7">Required for the formation of a threonylcarbamoyl group on adenosine at position 37 (t(6)A37) in mitochondrial tRNAs that read codons beginning with adenine. Probably involved in the transfer of the threonylcarbamoyl moiety of threonylcarbamoyl-AMP (TC-AMP) to the N6 group of A37. Involved in mitochondrial genome maintenance.</text>
</comment>
<reference evidence="11 12" key="1">
    <citation type="submission" date="2017-08" db="EMBL/GenBank/DDBJ databases">
        <title>Harnessing the power of phylogenomics to disentangle the directionality and signatures of interkingdom host jumping in the parasitic fungal genus Tolypocladium.</title>
        <authorList>
            <person name="Quandt C.A."/>
            <person name="Patterson W."/>
            <person name="Spatafora J.W."/>
        </authorList>
    </citation>
    <scope>NUCLEOTIDE SEQUENCE [LARGE SCALE GENOMIC DNA]</scope>
    <source>
        <strain evidence="11 12">CBS 113982</strain>
    </source>
</reference>